<dbReference type="GO" id="GO:0005524">
    <property type="term" value="F:ATP binding"/>
    <property type="evidence" value="ECO:0007669"/>
    <property type="project" value="UniProtKB-KW"/>
</dbReference>
<keyword evidence="9 17" id="KW-0067">ATP-binding</keyword>
<dbReference type="Pfam" id="PF01219">
    <property type="entry name" value="DAGK_prokar"/>
    <property type="match status" value="1"/>
</dbReference>
<evidence type="ECO:0000256" key="18">
    <source>
        <dbReference type="PIRSR" id="PIRSR600829-4"/>
    </source>
</evidence>
<evidence type="ECO:0000256" key="13">
    <source>
        <dbReference type="ARBA" id="ARBA00023209"/>
    </source>
</evidence>
<gene>
    <name evidence="22" type="ORF">GHYDROH2_32170</name>
</gene>
<dbReference type="EMBL" id="BSDS01000002">
    <property type="protein sequence ID" value="GLI39716.1"/>
    <property type="molecule type" value="Genomic_DNA"/>
</dbReference>
<dbReference type="CDD" id="cd14266">
    <property type="entry name" value="UDPK_IM_PAP2_like"/>
    <property type="match status" value="1"/>
</dbReference>
<evidence type="ECO:0000256" key="9">
    <source>
        <dbReference type="ARBA" id="ARBA00022840"/>
    </source>
</evidence>
<evidence type="ECO:0000256" key="6">
    <source>
        <dbReference type="ARBA" id="ARBA00022692"/>
    </source>
</evidence>
<keyword evidence="4" id="KW-0444">Lipid biosynthesis</keyword>
<evidence type="ECO:0000256" key="1">
    <source>
        <dbReference type="ARBA" id="ARBA00004651"/>
    </source>
</evidence>
<feature type="binding site" evidence="16">
    <location>
        <position position="91"/>
    </location>
    <ligand>
        <name>substrate</name>
    </ligand>
</feature>
<keyword evidence="18" id="KW-0460">Magnesium</keyword>
<evidence type="ECO:0000256" key="15">
    <source>
        <dbReference type="PIRSR" id="PIRSR600829-1"/>
    </source>
</evidence>
<comment type="cofactor">
    <cofactor evidence="18">
        <name>Mg(2+)</name>
        <dbReference type="ChEBI" id="CHEBI:18420"/>
    </cofactor>
    <text evidence="18">Mn(2+), Zn(2+), Cd(2+) and Co(2+) support activity to lesser extents.</text>
</comment>
<evidence type="ECO:0000259" key="21">
    <source>
        <dbReference type="SMART" id="SM00014"/>
    </source>
</evidence>
<feature type="region of interest" description="Disordered" evidence="19">
    <location>
        <begin position="1"/>
        <end position="26"/>
    </location>
</feature>
<organism evidence="22 23">
    <name type="scientific">Geobacter hydrogenophilus</name>
    <dbReference type="NCBI Taxonomy" id="40983"/>
    <lineage>
        <taxon>Bacteria</taxon>
        <taxon>Pseudomonadati</taxon>
        <taxon>Thermodesulfobacteriota</taxon>
        <taxon>Desulfuromonadia</taxon>
        <taxon>Geobacterales</taxon>
        <taxon>Geobacteraceae</taxon>
        <taxon>Geobacter</taxon>
    </lineage>
</organism>
<protein>
    <submittedName>
        <fullName evidence="22">Diacylglycerol kinase</fullName>
    </submittedName>
</protein>
<feature type="transmembrane region" description="Helical" evidence="20">
    <location>
        <begin position="238"/>
        <end position="260"/>
    </location>
</feature>
<reference evidence="22" key="1">
    <citation type="submission" date="2022-12" db="EMBL/GenBank/DDBJ databases">
        <title>Reference genome sequencing for broad-spectrum identification of bacterial and archaeal isolates by mass spectrometry.</title>
        <authorList>
            <person name="Sekiguchi Y."/>
            <person name="Tourlousse D.M."/>
        </authorList>
    </citation>
    <scope>NUCLEOTIDE SEQUENCE</scope>
    <source>
        <strain evidence="22">H2</strain>
    </source>
</reference>
<dbReference type="PANTHER" id="PTHR34299">
    <property type="entry name" value="DIACYLGLYCEROL KINASE"/>
    <property type="match status" value="1"/>
</dbReference>
<evidence type="ECO:0000256" key="3">
    <source>
        <dbReference type="ARBA" id="ARBA00022475"/>
    </source>
</evidence>
<dbReference type="PROSITE" id="PS01069">
    <property type="entry name" value="DAGK_PROKAR"/>
    <property type="match status" value="1"/>
</dbReference>
<dbReference type="InterPro" id="IPR000326">
    <property type="entry name" value="PAP2/HPO"/>
</dbReference>
<dbReference type="AlphaFoldDB" id="A0A9W6G3E7"/>
<evidence type="ECO:0000256" key="17">
    <source>
        <dbReference type="PIRSR" id="PIRSR600829-3"/>
    </source>
</evidence>
<dbReference type="Pfam" id="PF01569">
    <property type="entry name" value="PAP2"/>
    <property type="match status" value="1"/>
</dbReference>
<feature type="binding site" evidence="16">
    <location>
        <position position="31"/>
    </location>
    <ligand>
        <name>substrate</name>
    </ligand>
</feature>
<evidence type="ECO:0000256" key="16">
    <source>
        <dbReference type="PIRSR" id="PIRSR600829-2"/>
    </source>
</evidence>
<evidence type="ECO:0000256" key="10">
    <source>
        <dbReference type="ARBA" id="ARBA00022989"/>
    </source>
</evidence>
<evidence type="ECO:0000313" key="22">
    <source>
        <dbReference type="EMBL" id="GLI39716.1"/>
    </source>
</evidence>
<comment type="caution">
    <text evidence="22">The sequence shown here is derived from an EMBL/GenBank/DDBJ whole genome shotgun (WGS) entry which is preliminary data.</text>
</comment>
<feature type="transmembrane region" description="Helical" evidence="20">
    <location>
        <begin position="149"/>
        <end position="175"/>
    </location>
</feature>
<dbReference type="InterPro" id="IPR036938">
    <property type="entry name" value="PAP2/HPO_sf"/>
</dbReference>
<keyword evidence="23" id="KW-1185">Reference proteome</keyword>
<dbReference type="GO" id="GO:0016301">
    <property type="term" value="F:kinase activity"/>
    <property type="evidence" value="ECO:0007669"/>
    <property type="project" value="UniProtKB-KW"/>
</dbReference>
<feature type="domain" description="Phosphatidic acid phosphatase type 2/haloperoxidase" evidence="21">
    <location>
        <begin position="123"/>
        <end position="254"/>
    </location>
</feature>
<evidence type="ECO:0000256" key="4">
    <source>
        <dbReference type="ARBA" id="ARBA00022516"/>
    </source>
</evidence>
<name>A0A9W6G3E7_9BACT</name>
<feature type="transmembrane region" description="Helical" evidence="20">
    <location>
        <begin position="80"/>
        <end position="101"/>
    </location>
</feature>
<evidence type="ECO:0000256" key="20">
    <source>
        <dbReference type="SAM" id="Phobius"/>
    </source>
</evidence>
<evidence type="ECO:0000313" key="23">
    <source>
        <dbReference type="Proteomes" id="UP001144352"/>
    </source>
</evidence>
<dbReference type="Gene3D" id="1.20.144.10">
    <property type="entry name" value="Phosphatidic acid phosphatase type 2/haloperoxidase"/>
    <property type="match status" value="1"/>
</dbReference>
<keyword evidence="10 20" id="KW-1133">Transmembrane helix</keyword>
<evidence type="ECO:0000256" key="11">
    <source>
        <dbReference type="ARBA" id="ARBA00023098"/>
    </source>
</evidence>
<dbReference type="GO" id="GO:0005886">
    <property type="term" value="C:plasma membrane"/>
    <property type="evidence" value="ECO:0007669"/>
    <property type="project" value="UniProtKB-SubCell"/>
</dbReference>
<feature type="binding site" evidence="17">
    <location>
        <begin position="107"/>
        <end position="109"/>
    </location>
    <ligand>
        <name>ATP</name>
        <dbReference type="ChEBI" id="CHEBI:30616"/>
    </ligand>
</feature>
<evidence type="ECO:0000256" key="19">
    <source>
        <dbReference type="SAM" id="MobiDB-lite"/>
    </source>
</evidence>
<evidence type="ECO:0000256" key="8">
    <source>
        <dbReference type="ARBA" id="ARBA00022777"/>
    </source>
</evidence>
<feature type="binding site" evidence="17">
    <location>
        <position position="98"/>
    </location>
    <ligand>
        <name>ATP</name>
        <dbReference type="ChEBI" id="CHEBI:30616"/>
    </ligand>
</feature>
<feature type="transmembrane region" description="Helical" evidence="20">
    <location>
        <begin position="57"/>
        <end position="74"/>
    </location>
</feature>
<dbReference type="Proteomes" id="UP001144352">
    <property type="component" value="Unassembled WGS sequence"/>
</dbReference>
<evidence type="ECO:0000256" key="5">
    <source>
        <dbReference type="ARBA" id="ARBA00022679"/>
    </source>
</evidence>
<evidence type="ECO:0000256" key="14">
    <source>
        <dbReference type="ARBA" id="ARBA00023264"/>
    </source>
</evidence>
<dbReference type="GO" id="GO:0008654">
    <property type="term" value="P:phospholipid biosynthetic process"/>
    <property type="evidence" value="ECO:0007669"/>
    <property type="project" value="UniProtKB-KW"/>
</dbReference>
<keyword evidence="5" id="KW-0808">Transferase</keyword>
<evidence type="ECO:0000256" key="12">
    <source>
        <dbReference type="ARBA" id="ARBA00023136"/>
    </source>
</evidence>
<keyword evidence="18" id="KW-0479">Metal-binding</keyword>
<dbReference type="GO" id="GO:0046872">
    <property type="term" value="F:metal ion binding"/>
    <property type="evidence" value="ECO:0007669"/>
    <property type="project" value="UniProtKB-KW"/>
</dbReference>
<keyword evidence="8 22" id="KW-0418">Kinase</keyword>
<keyword evidence="13" id="KW-0594">Phospholipid biosynthesis</keyword>
<dbReference type="InterPro" id="IPR036945">
    <property type="entry name" value="DAGK_sf"/>
</dbReference>
<feature type="binding site" evidence="17">
    <location>
        <begin position="116"/>
        <end position="117"/>
    </location>
    <ligand>
        <name>ATP</name>
        <dbReference type="ChEBI" id="CHEBI:30616"/>
    </ligand>
</feature>
<feature type="binding site" evidence="17">
    <location>
        <position position="31"/>
    </location>
    <ligand>
        <name>ATP</name>
        <dbReference type="ChEBI" id="CHEBI:30616"/>
    </ligand>
</feature>
<feature type="binding site" evidence="18">
    <location>
        <position position="98"/>
    </location>
    <ligand>
        <name>a divalent metal cation</name>
        <dbReference type="ChEBI" id="CHEBI:60240"/>
    </ligand>
</feature>
<keyword evidence="3" id="KW-1003">Cell membrane</keyword>
<dbReference type="SUPFAM" id="SSF48317">
    <property type="entry name" value="Acid phosphatase/Vanadium-dependent haloperoxidase"/>
    <property type="match status" value="1"/>
</dbReference>
<dbReference type="Gene3D" id="1.10.287.3610">
    <property type="match status" value="1"/>
</dbReference>
<feature type="active site" description="Proton acceptor" evidence="15">
    <location>
        <position position="91"/>
    </location>
</feature>
<proteinExistence type="inferred from homology"/>
<keyword evidence="7 17" id="KW-0547">Nucleotide-binding</keyword>
<dbReference type="RefSeq" id="WP_246551210.1">
    <property type="nucleotide sequence ID" value="NZ_BSDS01000002.1"/>
</dbReference>
<sequence>MSSPYGDTDGEGNPLRPSPTLPNGDPVKPSRFIDSVNCAIEGIFWATRTQKHMRRHFLAALALLFAVLFLRVSALEFTLLAVSVSFVLFAELMNTAVEVVVDMVSPEYHPLAKIAKDVAAGGVLVAAIGAAVMGYLILSHYIFPIYKEALAMIGTPSEMGAVVALLAVVIVVVILKSISGKGTPLEGGLPSGHAAVAFSIATLVTLNTQEPLTSILAITLAVMVSHSRLLLRIHTIREVVFGAATGTGITLLVVMLFRFMK</sequence>
<feature type="transmembrane region" description="Helical" evidence="20">
    <location>
        <begin position="122"/>
        <end position="143"/>
    </location>
</feature>
<accession>A0A9W6G3E7</accession>
<comment type="similarity">
    <text evidence="2">Belongs to the bacterial diacylglycerol kinase family.</text>
</comment>
<dbReference type="PANTHER" id="PTHR34299:SF1">
    <property type="entry name" value="DIACYLGLYCEROL KINASE"/>
    <property type="match status" value="1"/>
</dbReference>
<keyword evidence="11" id="KW-0443">Lipid metabolism</keyword>
<dbReference type="SMART" id="SM00014">
    <property type="entry name" value="acidPPc"/>
    <property type="match status" value="1"/>
</dbReference>
<keyword evidence="6 20" id="KW-0812">Transmembrane</keyword>
<dbReference type="CDD" id="cd03383">
    <property type="entry name" value="PAP2_diacylglycerolkinase"/>
    <property type="match status" value="1"/>
</dbReference>
<dbReference type="InterPro" id="IPR000829">
    <property type="entry name" value="DAGK"/>
</dbReference>
<evidence type="ECO:0000256" key="2">
    <source>
        <dbReference type="ARBA" id="ARBA00005967"/>
    </source>
</evidence>
<keyword evidence="14" id="KW-1208">Phospholipid metabolism</keyword>
<comment type="subcellular location">
    <subcellularLocation>
        <location evidence="1">Cell membrane</location>
        <topology evidence="1">Multi-pass membrane protein</topology>
    </subcellularLocation>
</comment>
<keyword evidence="12 20" id="KW-0472">Membrane</keyword>
<evidence type="ECO:0000256" key="7">
    <source>
        <dbReference type="ARBA" id="ARBA00022741"/>
    </source>
</evidence>